<evidence type="ECO:0000256" key="1">
    <source>
        <dbReference type="ARBA" id="ARBA00009477"/>
    </source>
</evidence>
<dbReference type="Gene3D" id="2.40.420.20">
    <property type="match status" value="1"/>
</dbReference>
<dbReference type="Gene3D" id="2.40.50.100">
    <property type="match status" value="1"/>
</dbReference>
<reference evidence="6 7" key="1">
    <citation type="submission" date="2020-08" db="EMBL/GenBank/DDBJ databases">
        <title>Genomic Encyclopedia of Archaeal and Bacterial Type Strains, Phase II (KMG-II): from individual species to whole genera.</title>
        <authorList>
            <person name="Goeker M."/>
        </authorList>
    </citation>
    <scope>NUCLEOTIDE SEQUENCE [LARGE SCALE GENOMIC DNA]</scope>
    <source>
        <strain evidence="6 7">5AG</strain>
    </source>
</reference>
<evidence type="ECO:0000259" key="5">
    <source>
        <dbReference type="Pfam" id="PF25967"/>
    </source>
</evidence>
<dbReference type="RefSeq" id="WP_246385663.1">
    <property type="nucleotide sequence ID" value="NZ_JACHZF010000002.1"/>
</dbReference>
<evidence type="ECO:0000313" key="7">
    <source>
        <dbReference type="Proteomes" id="UP000553442"/>
    </source>
</evidence>
<dbReference type="InterPro" id="IPR006143">
    <property type="entry name" value="RND_pump_MFP"/>
</dbReference>
<evidence type="ECO:0000256" key="2">
    <source>
        <dbReference type="SAM" id="Coils"/>
    </source>
</evidence>
<dbReference type="PANTHER" id="PTHR30469">
    <property type="entry name" value="MULTIDRUG RESISTANCE PROTEIN MDTA"/>
    <property type="match status" value="1"/>
</dbReference>
<feature type="domain" description="Multidrug resistance protein MdtA-like C-terminal permuted SH3" evidence="5">
    <location>
        <begin position="365"/>
        <end position="409"/>
    </location>
</feature>
<dbReference type="Proteomes" id="UP000553442">
    <property type="component" value="Unassembled WGS sequence"/>
</dbReference>
<keyword evidence="2" id="KW-0175">Coiled coil</keyword>
<dbReference type="NCBIfam" id="TIGR01730">
    <property type="entry name" value="RND_mfp"/>
    <property type="match status" value="1"/>
</dbReference>
<evidence type="ECO:0000256" key="3">
    <source>
        <dbReference type="SAM" id="MobiDB-lite"/>
    </source>
</evidence>
<gene>
    <name evidence="6" type="ORF">BDK63_000274</name>
</gene>
<sequence length="441" mass="47381">MTIDCIASGDAVDSVFLPESPMRRPLSPPAPCPTRQRGRLRLGPLLALLVLAAGLALAGWLMTQPPGVERRPRVEAPPPLVETLVVAPGPVAPELHGFGRVVAEREARLASRVAGRLEAFAPGALPGRVVEAGAPLARLDDDDLALALREAEATLSQAEAALAMERGEQQRAQAEYRSFGRELPAERRALVLREPQLRSAEAEVARARAARDRARLDLERATLRAPWQGMLQERLLGEGSEVGSGTELVHLVDVSRFWVRVSLPGEALAWLTPATAAAPGSPVTLTSRSWPADSRRRGELLSVLPALEENGLQAQLLVAVEDPLALAEENRGAPALRLGDVVRLSFATRERDDLIALPAAALRPGDEAWLLDDRDRLERRPVTVVHRDDHLVLVAEGLASGERVITSPLGQPRAGMALRARPPGDERPAGEASPSPGEERP</sequence>
<protein>
    <submittedName>
        <fullName evidence="6">RND family efflux transporter MFP subunit</fullName>
    </submittedName>
</protein>
<name>A0A7W5P992_9GAMM</name>
<dbReference type="EMBL" id="JACHZF010000002">
    <property type="protein sequence ID" value="MBB3329434.1"/>
    <property type="molecule type" value="Genomic_DNA"/>
</dbReference>
<comment type="caution">
    <text evidence="6">The sequence shown here is derived from an EMBL/GenBank/DDBJ whole genome shotgun (WGS) entry which is preliminary data.</text>
</comment>
<dbReference type="SUPFAM" id="SSF111369">
    <property type="entry name" value="HlyD-like secretion proteins"/>
    <property type="match status" value="1"/>
</dbReference>
<dbReference type="AlphaFoldDB" id="A0A7W5P992"/>
<dbReference type="PANTHER" id="PTHR30469:SF12">
    <property type="entry name" value="MULTIDRUG RESISTANCE PROTEIN MDTA"/>
    <property type="match status" value="1"/>
</dbReference>
<feature type="transmembrane region" description="Helical" evidence="4">
    <location>
        <begin position="45"/>
        <end position="63"/>
    </location>
</feature>
<dbReference type="Pfam" id="PF25967">
    <property type="entry name" value="RND-MFP_C"/>
    <property type="match status" value="1"/>
</dbReference>
<evidence type="ECO:0000256" key="4">
    <source>
        <dbReference type="SAM" id="Phobius"/>
    </source>
</evidence>
<evidence type="ECO:0000313" key="6">
    <source>
        <dbReference type="EMBL" id="MBB3329434.1"/>
    </source>
</evidence>
<feature type="coiled-coil region" evidence="2">
    <location>
        <begin position="148"/>
        <end position="224"/>
    </location>
</feature>
<feature type="region of interest" description="Disordered" evidence="3">
    <location>
        <begin position="405"/>
        <end position="441"/>
    </location>
</feature>
<dbReference type="GO" id="GO:0015562">
    <property type="term" value="F:efflux transmembrane transporter activity"/>
    <property type="evidence" value="ECO:0007669"/>
    <property type="project" value="TreeGrafter"/>
</dbReference>
<keyword evidence="4" id="KW-0472">Membrane</keyword>
<comment type="similarity">
    <text evidence="1">Belongs to the membrane fusion protein (MFP) (TC 8.A.1) family.</text>
</comment>
<dbReference type="GO" id="GO:1990281">
    <property type="term" value="C:efflux pump complex"/>
    <property type="evidence" value="ECO:0007669"/>
    <property type="project" value="TreeGrafter"/>
</dbReference>
<keyword evidence="7" id="KW-1185">Reference proteome</keyword>
<keyword evidence="4" id="KW-0812">Transmembrane</keyword>
<accession>A0A7W5P992</accession>
<keyword evidence="4" id="KW-1133">Transmembrane helix</keyword>
<dbReference type="InterPro" id="IPR058627">
    <property type="entry name" value="MdtA-like_C"/>
</dbReference>
<dbReference type="Gene3D" id="1.10.287.470">
    <property type="entry name" value="Helix hairpin bin"/>
    <property type="match status" value="1"/>
</dbReference>
<dbReference type="Gene3D" id="2.40.30.170">
    <property type="match status" value="1"/>
</dbReference>
<organism evidence="6 7">
    <name type="scientific">Halomonas campaniensis</name>
    <dbReference type="NCBI Taxonomy" id="213554"/>
    <lineage>
        <taxon>Bacteria</taxon>
        <taxon>Pseudomonadati</taxon>
        <taxon>Pseudomonadota</taxon>
        <taxon>Gammaproteobacteria</taxon>
        <taxon>Oceanospirillales</taxon>
        <taxon>Halomonadaceae</taxon>
        <taxon>Halomonas</taxon>
    </lineage>
</organism>
<proteinExistence type="inferred from homology"/>